<evidence type="ECO:0000259" key="5">
    <source>
        <dbReference type="Pfam" id="PF00561"/>
    </source>
</evidence>
<comment type="caution">
    <text evidence="7">The sequence shown here is derived from an EMBL/GenBank/DDBJ whole genome shotgun (WGS) entry which is preliminary data.</text>
</comment>
<evidence type="ECO:0000256" key="3">
    <source>
        <dbReference type="ARBA" id="ARBA00022801"/>
    </source>
</evidence>
<dbReference type="InterPro" id="IPR000073">
    <property type="entry name" value="AB_hydrolase_1"/>
</dbReference>
<dbReference type="EMBL" id="JBHSZO010000025">
    <property type="protein sequence ID" value="MFC7219818.1"/>
    <property type="molecule type" value="Genomic_DNA"/>
</dbReference>
<reference evidence="8" key="1">
    <citation type="journal article" date="2019" name="Int. J. Syst. Evol. Microbiol.">
        <title>The Global Catalogue of Microorganisms (GCM) 10K type strain sequencing project: providing services to taxonomists for standard genome sequencing and annotation.</title>
        <authorList>
            <consortium name="The Broad Institute Genomics Platform"/>
            <consortium name="The Broad Institute Genome Sequencing Center for Infectious Disease"/>
            <person name="Wu L."/>
            <person name="Ma J."/>
        </authorList>
    </citation>
    <scope>NUCLEOTIDE SEQUENCE [LARGE SCALE GENOMIC DNA]</scope>
    <source>
        <strain evidence="8">CGMCC 1.13681</strain>
    </source>
</reference>
<comment type="similarity">
    <text evidence="1">Belongs to the peptidase S33 family.</text>
</comment>
<evidence type="ECO:0000256" key="1">
    <source>
        <dbReference type="ARBA" id="ARBA00010088"/>
    </source>
</evidence>
<dbReference type="PANTHER" id="PTHR43248">
    <property type="entry name" value="2-SUCCINYL-6-HYDROXY-2,4-CYCLOHEXADIENE-1-CARBOXYLATE SYNTHASE"/>
    <property type="match status" value="1"/>
</dbReference>
<dbReference type="Gene3D" id="3.40.50.1820">
    <property type="entry name" value="alpha/beta hydrolase"/>
    <property type="match status" value="1"/>
</dbReference>
<keyword evidence="8" id="KW-1185">Reference proteome</keyword>
<feature type="chain" id="PRO_5047461862" evidence="4">
    <location>
        <begin position="31"/>
        <end position="525"/>
    </location>
</feature>
<evidence type="ECO:0000256" key="2">
    <source>
        <dbReference type="ARBA" id="ARBA00022729"/>
    </source>
</evidence>
<dbReference type="PANTHER" id="PTHR43248:SF29">
    <property type="entry name" value="TRIPEPTIDYL AMINOPEPTIDASE"/>
    <property type="match status" value="1"/>
</dbReference>
<gene>
    <name evidence="7" type="ORF">ACFQLX_16855</name>
</gene>
<evidence type="ECO:0000313" key="8">
    <source>
        <dbReference type="Proteomes" id="UP001596413"/>
    </source>
</evidence>
<dbReference type="Pfam" id="PF00561">
    <property type="entry name" value="Abhydrolase_1"/>
    <property type="match status" value="1"/>
</dbReference>
<evidence type="ECO:0000313" key="7">
    <source>
        <dbReference type="EMBL" id="MFC7219818.1"/>
    </source>
</evidence>
<name>A0ABW2GGD8_9ACTN</name>
<feature type="signal peptide" evidence="4">
    <location>
        <begin position="1"/>
        <end position="30"/>
    </location>
</feature>
<keyword evidence="3 7" id="KW-0378">Hydrolase</keyword>
<accession>A0ABW2GGD8</accession>
<dbReference type="InterPro" id="IPR051601">
    <property type="entry name" value="Serine_prot/Carboxylest_S33"/>
</dbReference>
<dbReference type="GO" id="GO:0016787">
    <property type="term" value="F:hydrolase activity"/>
    <property type="evidence" value="ECO:0007669"/>
    <property type="project" value="UniProtKB-KW"/>
</dbReference>
<organism evidence="7 8">
    <name type="scientific">Streptomyces polyrhachis</name>
    <dbReference type="NCBI Taxonomy" id="1282885"/>
    <lineage>
        <taxon>Bacteria</taxon>
        <taxon>Bacillati</taxon>
        <taxon>Actinomycetota</taxon>
        <taxon>Actinomycetes</taxon>
        <taxon>Kitasatosporales</taxon>
        <taxon>Streptomycetaceae</taxon>
        <taxon>Streptomyces</taxon>
    </lineage>
</organism>
<feature type="domain" description="Peptidase S33 tripeptidyl aminopeptidase-like C-terminal" evidence="6">
    <location>
        <begin position="420"/>
        <end position="524"/>
    </location>
</feature>
<dbReference type="SUPFAM" id="SSF53474">
    <property type="entry name" value="alpha/beta-Hydrolases"/>
    <property type="match status" value="1"/>
</dbReference>
<proteinExistence type="inferred from homology"/>
<dbReference type="Proteomes" id="UP001596413">
    <property type="component" value="Unassembled WGS sequence"/>
</dbReference>
<dbReference type="RefSeq" id="WP_386415926.1">
    <property type="nucleotide sequence ID" value="NZ_JBHSZO010000025.1"/>
</dbReference>
<dbReference type="InterPro" id="IPR013595">
    <property type="entry name" value="Pept_S33_TAP-like_C"/>
</dbReference>
<dbReference type="InterPro" id="IPR029058">
    <property type="entry name" value="AB_hydrolase_fold"/>
</dbReference>
<evidence type="ECO:0000259" key="6">
    <source>
        <dbReference type="Pfam" id="PF08386"/>
    </source>
</evidence>
<keyword evidence="2 4" id="KW-0732">Signal</keyword>
<dbReference type="Pfam" id="PF08386">
    <property type="entry name" value="Abhydrolase_4"/>
    <property type="match status" value="1"/>
</dbReference>
<sequence>MQPSACARTTTARRLAAGAAVVVLAVTAAACGGSPDSPAGRGPTTTRAESALHSAAALDWKRCEPAPSQEAQGAGSLTWECATLPVPLDHARPDGEKIGIALIRTRAADPAHRIGSLVFNFGGPGGSGVETLPGTAHLFETLRTRYDLVSFDPRGVGASDGVRCLDDKQLDAYFAADNTPDDRSEERSYVRGVKDFNRACEKNAGTVLPYVGTEDAARDMDLMRAALGDGKLHYFGISYGTELGGVYAHLFPERVGRAVLDSAIDPTLDATHRSLAQAKGFQLALESYTEDCAAQGEVCPLGEDPREGAQKVAALIRRLDGEPFPGIGDRRLTQALATSGIAQALYSADFWPILSEALEEANTDDGRLLMVLGDALNGRDDKGRYSTLQSSFTAISCKDSSERPTPDEVRALLPEFRAASPAFGEFMAWSLLSCTDWAVQGTAKTPDVSAKGAAPIVVVGTTNDPATPFKGTERMVRALGPGVGYQLTHEGEGHGAYTGGSSCVRESVDAYLFDGTLPEKGATCR</sequence>
<evidence type="ECO:0000256" key="4">
    <source>
        <dbReference type="SAM" id="SignalP"/>
    </source>
</evidence>
<protein>
    <submittedName>
        <fullName evidence="7">Alpha/beta hydrolase</fullName>
    </submittedName>
</protein>
<feature type="domain" description="AB hydrolase-1" evidence="5">
    <location>
        <begin position="117"/>
        <end position="295"/>
    </location>
</feature>